<keyword evidence="7" id="KW-1185">Reference proteome</keyword>
<protein>
    <recommendedName>
        <fullName evidence="8">Tic20 family protein</fullName>
    </recommendedName>
</protein>
<dbReference type="Pfam" id="PF09685">
    <property type="entry name" value="MamF_MmsF"/>
    <property type="match status" value="1"/>
</dbReference>
<evidence type="ECO:0000256" key="3">
    <source>
        <dbReference type="ARBA" id="ARBA00022989"/>
    </source>
</evidence>
<name>A0A2T0V0R8_9MICO</name>
<gene>
    <name evidence="6" type="ORF">BCF74_10195</name>
</gene>
<proteinExistence type="predicted"/>
<dbReference type="InterPro" id="IPR019109">
    <property type="entry name" value="MamF_MmsF"/>
</dbReference>
<feature type="transmembrane region" description="Helical" evidence="5">
    <location>
        <begin position="48"/>
        <end position="67"/>
    </location>
</feature>
<dbReference type="EMBL" id="PVTI01000001">
    <property type="protein sequence ID" value="PRY63697.1"/>
    <property type="molecule type" value="Genomic_DNA"/>
</dbReference>
<evidence type="ECO:0000256" key="1">
    <source>
        <dbReference type="ARBA" id="ARBA00004141"/>
    </source>
</evidence>
<feature type="transmembrane region" description="Helical" evidence="5">
    <location>
        <begin position="21"/>
        <end position="42"/>
    </location>
</feature>
<keyword evidence="2 5" id="KW-0812">Transmembrane</keyword>
<comment type="subcellular location">
    <subcellularLocation>
        <location evidence="1">Membrane</location>
        <topology evidence="1">Multi-pass membrane protein</topology>
    </subcellularLocation>
</comment>
<organism evidence="6 7">
    <name type="scientific">Knoellia remsis</name>
    <dbReference type="NCBI Taxonomy" id="407159"/>
    <lineage>
        <taxon>Bacteria</taxon>
        <taxon>Bacillati</taxon>
        <taxon>Actinomycetota</taxon>
        <taxon>Actinomycetes</taxon>
        <taxon>Micrococcales</taxon>
        <taxon>Intrasporangiaceae</taxon>
        <taxon>Knoellia</taxon>
    </lineage>
</organism>
<dbReference type="AlphaFoldDB" id="A0A2T0V0R8"/>
<dbReference type="Proteomes" id="UP000237822">
    <property type="component" value="Unassembled WGS sequence"/>
</dbReference>
<evidence type="ECO:0000256" key="2">
    <source>
        <dbReference type="ARBA" id="ARBA00022692"/>
    </source>
</evidence>
<keyword evidence="3 5" id="KW-1133">Transmembrane helix</keyword>
<comment type="caution">
    <text evidence="6">The sequence shown here is derived from an EMBL/GenBank/DDBJ whole genome shotgun (WGS) entry which is preliminary data.</text>
</comment>
<accession>A0A2T0V0R8</accession>
<evidence type="ECO:0000313" key="7">
    <source>
        <dbReference type="Proteomes" id="UP000237822"/>
    </source>
</evidence>
<evidence type="ECO:0000256" key="4">
    <source>
        <dbReference type="ARBA" id="ARBA00023136"/>
    </source>
</evidence>
<reference evidence="6 7" key="1">
    <citation type="submission" date="2018-03" db="EMBL/GenBank/DDBJ databases">
        <title>Genomic Encyclopedia of Archaeal and Bacterial Type Strains, Phase II (KMG-II): from individual species to whole genera.</title>
        <authorList>
            <person name="Goeker M."/>
        </authorList>
    </citation>
    <scope>NUCLEOTIDE SEQUENCE [LARGE SCALE GENOMIC DNA]</scope>
    <source>
        <strain evidence="6 7">ATCC BAA-1496</strain>
    </source>
</reference>
<keyword evidence="4 5" id="KW-0472">Membrane</keyword>
<evidence type="ECO:0000256" key="5">
    <source>
        <dbReference type="SAM" id="Phobius"/>
    </source>
</evidence>
<sequence length="85" mass="9410">MGSLIIYLMFKDRGDFVRKNAANSLNVQIITGIILVISVPLMFVLVGFATYAIALVWAFVVHVIGAMKANKGELWNPPMTPQFVK</sequence>
<evidence type="ECO:0000313" key="6">
    <source>
        <dbReference type="EMBL" id="PRY63697.1"/>
    </source>
</evidence>
<evidence type="ECO:0008006" key="8">
    <source>
        <dbReference type="Google" id="ProtNLM"/>
    </source>
</evidence>